<dbReference type="InterPro" id="IPR017927">
    <property type="entry name" value="FAD-bd_FR_type"/>
</dbReference>
<dbReference type="CDD" id="cd06215">
    <property type="entry name" value="FNR_iron_sulfur_binding_1"/>
    <property type="match status" value="1"/>
</dbReference>
<evidence type="ECO:0000256" key="3">
    <source>
        <dbReference type="ARBA" id="ARBA00022714"/>
    </source>
</evidence>
<dbReference type="InterPro" id="IPR017938">
    <property type="entry name" value="Riboflavin_synthase-like_b-brl"/>
</dbReference>
<dbReference type="InterPro" id="IPR036010">
    <property type="entry name" value="2Fe-2S_ferredoxin-like_sf"/>
</dbReference>
<dbReference type="Gene3D" id="3.40.50.80">
    <property type="entry name" value="Nucleotide-binding domain of ferredoxin-NADP reductase (FNR) module"/>
    <property type="match status" value="1"/>
</dbReference>
<dbReference type="SUPFAM" id="SSF63380">
    <property type="entry name" value="Riboflavin synthase domain-like"/>
    <property type="match status" value="1"/>
</dbReference>
<comment type="cofactor">
    <cofactor evidence="1">
        <name>FAD</name>
        <dbReference type="ChEBI" id="CHEBI:57692"/>
    </cofactor>
</comment>
<dbReference type="InterPro" id="IPR008333">
    <property type="entry name" value="Cbr1-like_FAD-bd_dom"/>
</dbReference>
<evidence type="ECO:0000256" key="2">
    <source>
        <dbReference type="ARBA" id="ARBA00022630"/>
    </source>
</evidence>
<comment type="caution">
    <text evidence="12">The sequence shown here is derived from an EMBL/GenBank/DDBJ whole genome shotgun (WGS) entry which is preliminary data.</text>
</comment>
<evidence type="ECO:0000256" key="8">
    <source>
        <dbReference type="ARBA" id="ARBA00023014"/>
    </source>
</evidence>
<sequence length="364" mass="39908">MMKKPRLNWAAEPWSDDELLECTMVVPETPDTATFTFRAPSGAWFDYQPGQFITLDLPVDPARGQAGNVQRTYTISSSPSRPLSISVTVKAQPMSVGTRWMLNNLKPGVRIKAFGPSGIFSFHKHPAKKYLFISAGSGITPMMSMTTWAWDSGEAPDIAFVHAARRPSDIIFRHRLEQFASRTPGLQLHFTVEEQDAFGAWPGYRGRLNQIMLGLMAPDYLEREVFCCGPEPFMQAVRDILIALGFDMNHYHQESFGAPIMTEADAPVIEDVAPEEGAKAQITFTASGVTAACAETDTVLAVAKRSGLNIPSGCTFGLCGTCRIRKVSGEVHMVHNGGISDEDIEDGYILACCSHPMGKIEVEV</sequence>
<dbReference type="Gene3D" id="2.40.30.10">
    <property type="entry name" value="Translation factors"/>
    <property type="match status" value="1"/>
</dbReference>
<evidence type="ECO:0000259" key="10">
    <source>
        <dbReference type="PROSITE" id="PS51085"/>
    </source>
</evidence>
<dbReference type="PANTHER" id="PTHR47354:SF6">
    <property type="entry name" value="NADH OXIDOREDUCTASE HCR"/>
    <property type="match status" value="1"/>
</dbReference>
<dbReference type="PROSITE" id="PS00197">
    <property type="entry name" value="2FE2S_FER_1"/>
    <property type="match status" value="1"/>
</dbReference>
<keyword evidence="8" id="KW-0411">Iron-sulfur</keyword>
<keyword evidence="3" id="KW-0001">2Fe-2S</keyword>
<dbReference type="PANTHER" id="PTHR47354">
    <property type="entry name" value="NADH OXIDOREDUCTASE HCR"/>
    <property type="match status" value="1"/>
</dbReference>
<evidence type="ECO:0000256" key="6">
    <source>
        <dbReference type="ARBA" id="ARBA00023002"/>
    </source>
</evidence>
<dbReference type="Pfam" id="PF00111">
    <property type="entry name" value="Fer2"/>
    <property type="match status" value="1"/>
</dbReference>
<protein>
    <submittedName>
        <fullName evidence="12">Hybrid-cluster NAD(P)-dependent oxidoreductase</fullName>
    </submittedName>
</protein>
<dbReference type="Gene3D" id="3.10.20.30">
    <property type="match status" value="1"/>
</dbReference>
<evidence type="ECO:0000313" key="12">
    <source>
        <dbReference type="EMBL" id="MCZ0961936.1"/>
    </source>
</evidence>
<gene>
    <name evidence="12" type="ORF">OU682_09945</name>
</gene>
<dbReference type="Proteomes" id="UP001149822">
    <property type="component" value="Unassembled WGS sequence"/>
</dbReference>
<accession>A0ABT4J4D0</accession>
<keyword evidence="5" id="KW-0274">FAD</keyword>
<dbReference type="SUPFAM" id="SSF54292">
    <property type="entry name" value="2Fe-2S ferredoxin-like"/>
    <property type="match status" value="1"/>
</dbReference>
<dbReference type="Pfam" id="PF00175">
    <property type="entry name" value="NAD_binding_1"/>
    <property type="match status" value="1"/>
</dbReference>
<feature type="domain" description="2Fe-2S ferredoxin-type" evidence="10">
    <location>
        <begin position="280"/>
        <end position="364"/>
    </location>
</feature>
<evidence type="ECO:0000256" key="4">
    <source>
        <dbReference type="ARBA" id="ARBA00022723"/>
    </source>
</evidence>
<evidence type="ECO:0000256" key="7">
    <source>
        <dbReference type="ARBA" id="ARBA00023004"/>
    </source>
</evidence>
<dbReference type="EMBL" id="JAPTYD010000010">
    <property type="protein sequence ID" value="MCZ0961936.1"/>
    <property type="molecule type" value="Genomic_DNA"/>
</dbReference>
<evidence type="ECO:0000256" key="1">
    <source>
        <dbReference type="ARBA" id="ARBA00001974"/>
    </source>
</evidence>
<evidence type="ECO:0000256" key="9">
    <source>
        <dbReference type="ARBA" id="ARBA00061434"/>
    </source>
</evidence>
<keyword evidence="4" id="KW-0479">Metal-binding</keyword>
<organism evidence="12 13">
    <name type="scientific">Paracoccus benzoatiresistens</name>
    <dbReference type="NCBI Taxonomy" id="2997341"/>
    <lineage>
        <taxon>Bacteria</taxon>
        <taxon>Pseudomonadati</taxon>
        <taxon>Pseudomonadota</taxon>
        <taxon>Alphaproteobacteria</taxon>
        <taxon>Rhodobacterales</taxon>
        <taxon>Paracoccaceae</taxon>
        <taxon>Paracoccus</taxon>
    </lineage>
</organism>
<dbReference type="PROSITE" id="PS51085">
    <property type="entry name" value="2FE2S_FER_2"/>
    <property type="match status" value="1"/>
</dbReference>
<dbReference type="InterPro" id="IPR006058">
    <property type="entry name" value="2Fe2S_fd_BS"/>
</dbReference>
<reference evidence="12" key="1">
    <citation type="submission" date="2022-12" db="EMBL/GenBank/DDBJ databases">
        <title>Paracoccus sp. EF6 isolated from a lake water.</title>
        <authorList>
            <person name="Liu H."/>
        </authorList>
    </citation>
    <scope>NUCLEOTIDE SEQUENCE</scope>
    <source>
        <strain evidence="12">EF6</strain>
    </source>
</reference>
<dbReference type="CDD" id="cd00207">
    <property type="entry name" value="fer2"/>
    <property type="match status" value="1"/>
</dbReference>
<keyword evidence="2" id="KW-0285">Flavoprotein</keyword>
<dbReference type="InterPro" id="IPR012675">
    <property type="entry name" value="Beta-grasp_dom_sf"/>
</dbReference>
<keyword evidence="7" id="KW-0408">Iron</keyword>
<dbReference type="InterPro" id="IPR001041">
    <property type="entry name" value="2Fe-2S_ferredoxin-type"/>
</dbReference>
<keyword evidence="6" id="KW-0560">Oxidoreductase</keyword>
<keyword evidence="13" id="KW-1185">Reference proteome</keyword>
<dbReference type="SUPFAM" id="SSF52343">
    <property type="entry name" value="Ferredoxin reductase-like, C-terminal NADP-linked domain"/>
    <property type="match status" value="1"/>
</dbReference>
<evidence type="ECO:0000313" key="13">
    <source>
        <dbReference type="Proteomes" id="UP001149822"/>
    </source>
</evidence>
<comment type="similarity">
    <text evidence="9">In the N-terminal section; belongs to the FAD-binding oxidoreductase type 6 family.</text>
</comment>
<evidence type="ECO:0000259" key="11">
    <source>
        <dbReference type="PROSITE" id="PS51384"/>
    </source>
</evidence>
<proteinExistence type="inferred from homology"/>
<dbReference type="InterPro" id="IPR039261">
    <property type="entry name" value="FNR_nucleotide-bd"/>
</dbReference>
<dbReference type="Pfam" id="PF00970">
    <property type="entry name" value="FAD_binding_6"/>
    <property type="match status" value="1"/>
</dbReference>
<name>A0ABT4J4D0_9RHOB</name>
<dbReference type="PRINTS" id="PR00406">
    <property type="entry name" value="CYTB5RDTASE"/>
</dbReference>
<dbReference type="InterPro" id="IPR050415">
    <property type="entry name" value="MRET"/>
</dbReference>
<feature type="domain" description="FAD-binding FR-type" evidence="11">
    <location>
        <begin position="12"/>
        <end position="123"/>
    </location>
</feature>
<dbReference type="PROSITE" id="PS51384">
    <property type="entry name" value="FAD_FR"/>
    <property type="match status" value="1"/>
</dbReference>
<evidence type="ECO:0000256" key="5">
    <source>
        <dbReference type="ARBA" id="ARBA00022827"/>
    </source>
</evidence>
<dbReference type="InterPro" id="IPR001433">
    <property type="entry name" value="OxRdtase_FAD/NAD-bd"/>
</dbReference>